<feature type="compositionally biased region" description="Low complexity" evidence="9">
    <location>
        <begin position="129"/>
        <end position="147"/>
    </location>
</feature>
<evidence type="ECO:0000313" key="11">
    <source>
        <dbReference type="Proteomes" id="UP000224006"/>
    </source>
</evidence>
<evidence type="ECO:0000256" key="5">
    <source>
        <dbReference type="ARBA" id="ARBA00022989"/>
    </source>
</evidence>
<feature type="region of interest" description="Disordered" evidence="9">
    <location>
        <begin position="688"/>
        <end position="709"/>
    </location>
</feature>
<keyword evidence="5" id="KW-1133">Transmembrane helix</keyword>
<dbReference type="Proteomes" id="UP000224006">
    <property type="component" value="Chromosome VI"/>
</dbReference>
<dbReference type="Pfam" id="PF09731">
    <property type="entry name" value="Mitofilin"/>
    <property type="match status" value="1"/>
</dbReference>
<evidence type="ECO:0000256" key="1">
    <source>
        <dbReference type="ARBA" id="ARBA00004273"/>
    </source>
</evidence>
<dbReference type="KEGG" id="bbes:BESB_066820"/>
<feature type="compositionally biased region" description="Low complexity" evidence="9">
    <location>
        <begin position="273"/>
        <end position="287"/>
    </location>
</feature>
<dbReference type="RefSeq" id="XP_029218658.1">
    <property type="nucleotide sequence ID" value="XM_029365075.1"/>
</dbReference>
<dbReference type="EMBL" id="NWUJ01000006">
    <property type="protein sequence ID" value="PFH34649.1"/>
    <property type="molecule type" value="Genomic_DNA"/>
</dbReference>
<name>A0A2A9M9R7_BESBE</name>
<evidence type="ECO:0008006" key="12">
    <source>
        <dbReference type="Google" id="ProtNLM"/>
    </source>
</evidence>
<gene>
    <name evidence="10" type="ORF">BESB_066820</name>
</gene>
<dbReference type="VEuPathDB" id="ToxoDB:BESB_066820"/>
<evidence type="ECO:0000256" key="8">
    <source>
        <dbReference type="SAM" id="Coils"/>
    </source>
</evidence>
<dbReference type="AlphaFoldDB" id="A0A2A9M9R7"/>
<feature type="compositionally biased region" description="Basic and acidic residues" evidence="9">
    <location>
        <begin position="379"/>
        <end position="411"/>
    </location>
</feature>
<evidence type="ECO:0000256" key="2">
    <source>
        <dbReference type="ARBA" id="ARBA00010877"/>
    </source>
</evidence>
<keyword evidence="8" id="KW-0175">Coiled coil</keyword>
<proteinExistence type="inferred from homology"/>
<evidence type="ECO:0000256" key="4">
    <source>
        <dbReference type="ARBA" id="ARBA00022792"/>
    </source>
</evidence>
<keyword evidence="4" id="KW-0999">Mitochondrion inner membrane</keyword>
<feature type="compositionally biased region" description="Basic and acidic residues" evidence="9">
    <location>
        <begin position="692"/>
        <end position="701"/>
    </location>
</feature>
<keyword evidence="3" id="KW-0812">Transmembrane</keyword>
<dbReference type="GO" id="GO:0042407">
    <property type="term" value="P:cristae formation"/>
    <property type="evidence" value="ECO:0007669"/>
    <property type="project" value="TreeGrafter"/>
</dbReference>
<dbReference type="GeneID" id="40311608"/>
<feature type="region of interest" description="Disordered" evidence="9">
    <location>
        <begin position="112"/>
        <end position="167"/>
    </location>
</feature>
<dbReference type="PANTHER" id="PTHR15415:SF7">
    <property type="entry name" value="MICOS COMPLEX SUBUNIT MIC60"/>
    <property type="match status" value="1"/>
</dbReference>
<keyword evidence="7" id="KW-0472">Membrane</keyword>
<evidence type="ECO:0000313" key="10">
    <source>
        <dbReference type="EMBL" id="PFH34649.1"/>
    </source>
</evidence>
<feature type="coiled-coil region" evidence="8">
    <location>
        <begin position="307"/>
        <end position="342"/>
    </location>
</feature>
<reference evidence="10 11" key="1">
    <citation type="submission" date="2017-09" db="EMBL/GenBank/DDBJ databases">
        <title>Genome sequencing of Besnoitia besnoiti strain Bb-Ger1.</title>
        <authorList>
            <person name="Schares G."/>
            <person name="Venepally P."/>
            <person name="Lorenzi H.A."/>
        </authorList>
    </citation>
    <scope>NUCLEOTIDE SEQUENCE [LARGE SCALE GENOMIC DNA]</scope>
    <source>
        <strain evidence="10 11">Bb-Ger1</strain>
    </source>
</reference>
<dbReference type="InterPro" id="IPR019133">
    <property type="entry name" value="MIC60"/>
</dbReference>
<sequence length="797" mass="84637">MSLSPFSVPGRGVASLHRASGSILSSLRGGRGLPSVSCCLPSLPQRPYAAISGLSERHAGPSVRSVRLPGVRVHLAGAEGASLQGAVRRACREERLPAPSARQTSASTLRFRLSLPRFAGEPRPRAREAASPIQSQPAETPSAKAASPPSPAGGKHDTAAQTPLRGGKAKRALAGALLLGLGAVGAAAVLDSNDEAKGLLASRYPDVAKLLEASVFPVLRSAGVTASVPAPLTTLPHATKTPHPPPLSPSSLSPAAVAPPLPPAVAQPPPEPASRASGAHASAAPESVSVKSPLQPPVEPKAPEAIVAQKVKEQREREERLKEQQKKQQARLAIEHENVQMELLLELFGKLSEAQKRLLGVLPPEARLSEAGSLAEVNTRGKGEAEQTSKRTEEAKEATSVKASETEREEAPSPLPSVEEVVAAERDTLQHLSVADLRARLLDLVAQLTLARRYDALRRAEDAQKAQEQALVAYDRKLKTELEKERGRVAAEMQGTLLKKVEEIQETADRRLEAELKAHALLADERVAEERSKAVTDLAKFEGQVLGLHAAFDALSLRAQQAQAVNTLMSVVAAIDDALETSAPVLPQLTKLQEMSRADPILFMAVDSLPFEVTEATRKPVPTAGDLRASVKNNMRACVQAAFVPPNSGIVGHMLARLFSSFYVLESHPPPVDPESNADPSRALAEAASEASRLDSGDSRARQASGASESLQRSQDGLCGLRRNLALLSYASFYVDRGDLTNALRCLEQLDGLTRAVSVGEIQRLRVFLLLQQTLQLVKARLACINADLVAGAETAA</sequence>
<keyword evidence="11" id="KW-1185">Reference proteome</keyword>
<keyword evidence="6" id="KW-0496">Mitochondrion</keyword>
<organism evidence="10 11">
    <name type="scientific">Besnoitia besnoiti</name>
    <name type="common">Apicomplexan protozoan</name>
    <dbReference type="NCBI Taxonomy" id="94643"/>
    <lineage>
        <taxon>Eukaryota</taxon>
        <taxon>Sar</taxon>
        <taxon>Alveolata</taxon>
        <taxon>Apicomplexa</taxon>
        <taxon>Conoidasida</taxon>
        <taxon>Coccidia</taxon>
        <taxon>Eucoccidiorida</taxon>
        <taxon>Eimeriorina</taxon>
        <taxon>Sarcocystidae</taxon>
        <taxon>Besnoitia</taxon>
    </lineage>
</organism>
<comment type="caution">
    <text evidence="10">The sequence shown here is derived from an EMBL/GenBank/DDBJ whole genome shotgun (WGS) entry which is preliminary data.</text>
</comment>
<comment type="subcellular location">
    <subcellularLocation>
        <location evidence="1">Mitochondrion inner membrane</location>
    </subcellularLocation>
</comment>
<accession>A0A2A9M9R7</accession>
<feature type="compositionally biased region" description="Pro residues" evidence="9">
    <location>
        <begin position="257"/>
        <end position="272"/>
    </location>
</feature>
<dbReference type="GO" id="GO:0061617">
    <property type="term" value="C:MICOS complex"/>
    <property type="evidence" value="ECO:0007669"/>
    <property type="project" value="TreeGrafter"/>
</dbReference>
<feature type="region of interest" description="Disordered" evidence="9">
    <location>
        <begin position="234"/>
        <end position="304"/>
    </location>
</feature>
<feature type="region of interest" description="Disordered" evidence="9">
    <location>
        <begin position="372"/>
        <end position="417"/>
    </location>
</feature>
<dbReference type="PANTHER" id="PTHR15415">
    <property type="entry name" value="MITOFILIN"/>
    <property type="match status" value="1"/>
</dbReference>
<protein>
    <recommendedName>
        <fullName evidence="12">Formation of crista junctions protein 1</fullName>
    </recommendedName>
</protein>
<evidence type="ECO:0000256" key="7">
    <source>
        <dbReference type="ARBA" id="ARBA00023136"/>
    </source>
</evidence>
<comment type="similarity">
    <text evidence="2">Belongs to the MICOS complex subunit Mic60 family.</text>
</comment>
<evidence type="ECO:0000256" key="3">
    <source>
        <dbReference type="ARBA" id="ARBA00022692"/>
    </source>
</evidence>
<dbReference type="OrthoDB" id="10261039at2759"/>
<evidence type="ECO:0000256" key="9">
    <source>
        <dbReference type="SAM" id="MobiDB-lite"/>
    </source>
</evidence>
<evidence type="ECO:0000256" key="6">
    <source>
        <dbReference type="ARBA" id="ARBA00023128"/>
    </source>
</evidence>